<organism evidence="4 5">
    <name type="scientific">Carnegiea gigantea</name>
    <dbReference type="NCBI Taxonomy" id="171969"/>
    <lineage>
        <taxon>Eukaryota</taxon>
        <taxon>Viridiplantae</taxon>
        <taxon>Streptophyta</taxon>
        <taxon>Embryophyta</taxon>
        <taxon>Tracheophyta</taxon>
        <taxon>Spermatophyta</taxon>
        <taxon>Magnoliopsida</taxon>
        <taxon>eudicotyledons</taxon>
        <taxon>Gunneridae</taxon>
        <taxon>Pentapetalae</taxon>
        <taxon>Caryophyllales</taxon>
        <taxon>Cactineae</taxon>
        <taxon>Cactaceae</taxon>
        <taxon>Cactoideae</taxon>
        <taxon>Echinocereeae</taxon>
        <taxon>Carnegiea</taxon>
    </lineage>
</organism>
<dbReference type="PANTHER" id="PTHR36607:SF20">
    <property type="entry name" value="AMINOTRANSFERASE-LIKE PLANT MOBILE DOMAIN-CONTAINING PROTEIN"/>
    <property type="match status" value="1"/>
</dbReference>
<feature type="region of interest" description="Disordered" evidence="2">
    <location>
        <begin position="898"/>
        <end position="927"/>
    </location>
</feature>
<feature type="coiled-coil region" evidence="1">
    <location>
        <begin position="559"/>
        <end position="657"/>
    </location>
</feature>
<evidence type="ECO:0000256" key="2">
    <source>
        <dbReference type="SAM" id="MobiDB-lite"/>
    </source>
</evidence>
<keyword evidence="1" id="KW-0175">Coiled coil</keyword>
<keyword evidence="5" id="KW-1185">Reference proteome</keyword>
<dbReference type="AlphaFoldDB" id="A0A9Q1JWY5"/>
<reference evidence="4" key="1">
    <citation type="submission" date="2022-04" db="EMBL/GenBank/DDBJ databases">
        <title>Carnegiea gigantea Genome sequencing and assembly v2.</title>
        <authorList>
            <person name="Copetti D."/>
            <person name="Sanderson M.J."/>
            <person name="Burquez A."/>
            <person name="Wojciechowski M.F."/>
        </authorList>
    </citation>
    <scope>NUCLEOTIDE SEQUENCE</scope>
    <source>
        <strain evidence="4">SGP5-SGP5p</strain>
        <tissue evidence="4">Aerial part</tissue>
    </source>
</reference>
<name>A0A9Q1JWY5_9CARY</name>
<feature type="compositionally biased region" description="Basic residues" evidence="2">
    <location>
        <begin position="329"/>
        <end position="346"/>
    </location>
</feature>
<evidence type="ECO:0000259" key="3">
    <source>
        <dbReference type="Pfam" id="PF10536"/>
    </source>
</evidence>
<gene>
    <name evidence="4" type="ORF">Cgig2_032886</name>
</gene>
<accession>A0A9Q1JWY5</accession>
<evidence type="ECO:0000313" key="4">
    <source>
        <dbReference type="EMBL" id="KAJ8432605.1"/>
    </source>
</evidence>
<dbReference type="PANTHER" id="PTHR36607">
    <property type="entry name" value="1,2-DIHYDROXY-3-KETO-5-METHYLTHIOPENTENE DIOXYGENASE 4"/>
    <property type="match status" value="1"/>
</dbReference>
<feature type="domain" description="Aminotransferase-like plant mobile" evidence="3">
    <location>
        <begin position="10"/>
        <end position="259"/>
    </location>
</feature>
<dbReference type="Pfam" id="PF10536">
    <property type="entry name" value="PMD"/>
    <property type="match status" value="1"/>
</dbReference>
<protein>
    <recommendedName>
        <fullName evidence="3">Aminotransferase-like plant mobile domain-containing protein</fullName>
    </recommendedName>
</protein>
<evidence type="ECO:0000313" key="5">
    <source>
        <dbReference type="Proteomes" id="UP001153076"/>
    </source>
</evidence>
<dbReference type="InterPro" id="IPR019557">
    <property type="entry name" value="AminoTfrase-like_pln_mobile"/>
</dbReference>
<dbReference type="EMBL" id="JAKOGI010000596">
    <property type="protein sequence ID" value="KAJ8432605.1"/>
    <property type="molecule type" value="Genomic_DNA"/>
</dbReference>
<feature type="compositionally biased region" description="Basic and acidic residues" evidence="2">
    <location>
        <begin position="357"/>
        <end position="368"/>
    </location>
</feature>
<dbReference type="OrthoDB" id="2011236at2759"/>
<feature type="region of interest" description="Disordered" evidence="2">
    <location>
        <begin position="311"/>
        <end position="379"/>
    </location>
</feature>
<proteinExistence type="predicted"/>
<dbReference type="Proteomes" id="UP001153076">
    <property type="component" value="Unassembled WGS sequence"/>
</dbReference>
<evidence type="ECO:0000256" key="1">
    <source>
        <dbReference type="SAM" id="Coils"/>
    </source>
</evidence>
<sequence>MADLSITAEGELAAFLAFWLSRFVLPHDKEVIRPETFVMAALMASGQRVSLAPTVLGYIYHGLGDAASNPDYPGKANTIFPVHYVIGWLAELFPCLYRRRPDSDCPDDFPTLVCYAGLLGSKLSLPQARHIFRDGRYLSLRASSYREDSRNGRDVIDMGLPEEDSKFFLSIRSAVLPVRVGAELILEPYYPNRFARQFGFDQGVPSNRLSFIRALRQQRSIMDLAQAHADLQRRDTGAKFYVPPSYYEGVCSWDYCSWWTKISTPYLSQSVEKVHQTTTNKNELFREAIYIIGHLHPLCEFVPGAVEISGVTSDNRTKGGPSLSSSEKGKKKVSSSNKRLQKKNKRTPNDQSPVEVNFKRARYDRPNQSDDSDVGDGAGFEDLSVADLDKFNEERNLNQQDAPTETIEVPLHEVPLAAVEHADAVDSAIIPMLSTPDDFIEVTPIQSIPTSLASLFCNLKEDWVRESILKGVEVIIDIISHHGSARDLLASRARVFQSLSALRSMIDIYKLSTIEICWLSSKIEEIFGTVENAVKIEEFVNVDRVQALSDQDLTCSSEIARIEGELNNLAGETAKLKVKEQEILREEERIRKMREDLNAQRQNLIEAENMLKSSLDSKKQEAEQVKADLIEAGFSKLQDLKKEKDRLKNLIGVVRVKQGTLRYRRNDENKCVDVSKDYENYFNATVLEKVNTERRGPEIYPIEEEFYPALYRLLAARRNWGPTFQFRGRSTFMLGVMEWTKRVLTRFEEPLQQAGIFGAVGVSQFPYHFDANVWRAFCELWGPLTNTLHHGAGEVGISLYDLERVGGLPILGDIYEEFLPQNKDLVGHNKYPATVVELLRIHAELCEFHKAKHIYYDLCNKKKVETTNNTQVSSLVNMITNEAGSTLPESSVPAGTMKITDPAGSQFLPEPTIKPIDPARSSVLSDP</sequence>
<comment type="caution">
    <text evidence="4">The sequence shown here is derived from an EMBL/GenBank/DDBJ whole genome shotgun (WGS) entry which is preliminary data.</text>
</comment>